<proteinExistence type="predicted"/>
<dbReference type="GeneID" id="56565962"/>
<reference evidence="2" key="1">
    <citation type="submission" date="2016-09" db="EMBL/GenBank/DDBJ databases">
        <title>Comparative genomics of the Campylobacter concisus group.</title>
        <authorList>
            <person name="Miller W.G."/>
            <person name="Yee E."/>
            <person name="Chapman M.H."/>
            <person name="Huynh S."/>
            <person name="Bono J.L."/>
            <person name="On S.L.W."/>
            <person name="StLeger J."/>
            <person name="Foster G."/>
            <person name="Parker C.T."/>
        </authorList>
    </citation>
    <scope>NUCLEOTIDE SEQUENCE [LARGE SCALE GENOMIC DNA]</scope>
    <source>
        <strain evidence="2">RM18021</strain>
    </source>
</reference>
<dbReference type="AlphaFoldDB" id="A0A1S6U658"/>
<gene>
    <name evidence="1" type="ORF">CPIN18021_0322</name>
</gene>
<protein>
    <submittedName>
        <fullName evidence="1">Uncharacterized protein</fullName>
    </submittedName>
</protein>
<evidence type="ECO:0000313" key="2">
    <source>
        <dbReference type="Proteomes" id="UP000190868"/>
    </source>
</evidence>
<keyword evidence="2" id="KW-1185">Reference proteome</keyword>
<dbReference type="RefSeq" id="WP_078422878.1">
    <property type="nucleotide sequence ID" value="NZ_CP017018.1"/>
</dbReference>
<name>A0A1S6U658_9BACT</name>
<organism evidence="1 2">
    <name type="scientific">Campylobacter pinnipediorum subsp. caledonicus</name>
    <dbReference type="NCBI Taxonomy" id="1874362"/>
    <lineage>
        <taxon>Bacteria</taxon>
        <taxon>Pseudomonadati</taxon>
        <taxon>Campylobacterota</taxon>
        <taxon>Epsilonproteobacteria</taxon>
        <taxon>Campylobacterales</taxon>
        <taxon>Campylobacteraceae</taxon>
        <taxon>Campylobacter</taxon>
    </lineage>
</organism>
<dbReference type="Proteomes" id="UP000190868">
    <property type="component" value="Chromosome"/>
</dbReference>
<dbReference type="EMBL" id="CP017258">
    <property type="protein sequence ID" value="AQW87169.1"/>
    <property type="molecule type" value="Genomic_DNA"/>
</dbReference>
<sequence length="156" mass="17788">MKKITQDLKDKIVAEYKTGASKNQLSIKYDVSVGFVYNLCKDVEQNLKELVKTEVAIKTELAKLNEKEVKAFHEVVEERTKHLIYFQNIALANQKKANELLEMADTIQDVEAHSRITARNKETVLGKEANTIINNTNAQQNNNKITIERKGLVDDE</sequence>
<evidence type="ECO:0000313" key="1">
    <source>
        <dbReference type="EMBL" id="AQW87169.1"/>
    </source>
</evidence>
<dbReference type="KEGG" id="cpin:CPIN18020_0324"/>
<accession>A0A1S6U658</accession>